<evidence type="ECO:0000256" key="1">
    <source>
        <dbReference type="ARBA" id="ARBA00004167"/>
    </source>
</evidence>
<gene>
    <name evidence="6" type="ORF">EV138_0893</name>
</gene>
<comment type="caution">
    <text evidence="6">The sequence shown here is derived from an EMBL/GenBank/DDBJ whole genome shotgun (WGS) entry which is preliminary data.</text>
</comment>
<keyword evidence="7" id="KW-1185">Reference proteome</keyword>
<evidence type="ECO:0000313" key="7">
    <source>
        <dbReference type="Proteomes" id="UP000295151"/>
    </source>
</evidence>
<dbReference type="EMBL" id="SOCE01000001">
    <property type="protein sequence ID" value="TDU87372.1"/>
    <property type="molecule type" value="Genomic_DNA"/>
</dbReference>
<keyword evidence="2" id="KW-0812">Transmembrane</keyword>
<sequence length="301" mass="32105">MIAGGAALLAFGIIAVGAISWDRHQLAQADPQASAAAAEASEAAKARAALPSTTPSSADPTADDVAAAPPQPAQLTKNPLYRVGKLPATGCTQPEQEPTSVANVRAFQTELLGCLNRAWAPVIRKAGFTFKPPKLVVVKGKSPSSPCDTDDSDAYYCGDTIYVDATAFLDGWRYNQGETLAYLTFLLDHEYGHHIQALTGILRAEYQWQLPLSGVDLSLQGSRRIELQANCLSGVSLGADQDTYLLGNQDLTDWQALVRNFIDPKRDHGSTENAANWSLTGYDTANPKACNTFTAPTPLVA</sequence>
<keyword evidence="4" id="KW-0472">Membrane</keyword>
<name>A0A4R7T676_9ACTN</name>
<evidence type="ECO:0000256" key="4">
    <source>
        <dbReference type="ARBA" id="ARBA00023136"/>
    </source>
</evidence>
<dbReference type="PANTHER" id="PTHR30168:SF0">
    <property type="entry name" value="INNER MEMBRANE PROTEIN"/>
    <property type="match status" value="1"/>
</dbReference>
<proteinExistence type="predicted"/>
<evidence type="ECO:0000256" key="5">
    <source>
        <dbReference type="SAM" id="MobiDB-lite"/>
    </source>
</evidence>
<evidence type="ECO:0000313" key="6">
    <source>
        <dbReference type="EMBL" id="TDU87372.1"/>
    </source>
</evidence>
<feature type="region of interest" description="Disordered" evidence="5">
    <location>
        <begin position="35"/>
        <end position="79"/>
    </location>
</feature>
<keyword evidence="3" id="KW-1133">Transmembrane helix</keyword>
<dbReference type="PANTHER" id="PTHR30168">
    <property type="entry name" value="PUTATIVE MEMBRANE PROTEIN YPFJ"/>
    <property type="match status" value="1"/>
</dbReference>
<dbReference type="AlphaFoldDB" id="A0A4R7T676"/>
<dbReference type="InterPro" id="IPR007343">
    <property type="entry name" value="Uncharacterised_pept_Zn_put"/>
</dbReference>
<dbReference type="GO" id="GO:0016020">
    <property type="term" value="C:membrane"/>
    <property type="evidence" value="ECO:0007669"/>
    <property type="project" value="UniProtKB-SubCell"/>
</dbReference>
<evidence type="ECO:0000256" key="3">
    <source>
        <dbReference type="ARBA" id="ARBA00022989"/>
    </source>
</evidence>
<organism evidence="6 7">
    <name type="scientific">Kribbella voronezhensis</name>
    <dbReference type="NCBI Taxonomy" id="2512212"/>
    <lineage>
        <taxon>Bacteria</taxon>
        <taxon>Bacillati</taxon>
        <taxon>Actinomycetota</taxon>
        <taxon>Actinomycetes</taxon>
        <taxon>Propionibacteriales</taxon>
        <taxon>Kribbellaceae</taxon>
        <taxon>Kribbella</taxon>
    </lineage>
</organism>
<reference evidence="6 7" key="1">
    <citation type="submission" date="2019-03" db="EMBL/GenBank/DDBJ databases">
        <title>Genomic Encyclopedia of Type Strains, Phase III (KMG-III): the genomes of soil and plant-associated and newly described type strains.</title>
        <authorList>
            <person name="Whitman W."/>
        </authorList>
    </citation>
    <scope>NUCLEOTIDE SEQUENCE [LARGE SCALE GENOMIC DNA]</scope>
    <source>
        <strain evidence="6 7">VKM Ac-2575</strain>
    </source>
</reference>
<evidence type="ECO:0008006" key="8">
    <source>
        <dbReference type="Google" id="ProtNLM"/>
    </source>
</evidence>
<protein>
    <recommendedName>
        <fullName evidence="8">Metalloprotease</fullName>
    </recommendedName>
</protein>
<feature type="compositionally biased region" description="Low complexity" evidence="5">
    <location>
        <begin position="35"/>
        <end position="68"/>
    </location>
</feature>
<dbReference type="Proteomes" id="UP000295151">
    <property type="component" value="Unassembled WGS sequence"/>
</dbReference>
<accession>A0A4R7T676</accession>
<evidence type="ECO:0000256" key="2">
    <source>
        <dbReference type="ARBA" id="ARBA00022692"/>
    </source>
</evidence>
<dbReference type="Pfam" id="PF04228">
    <property type="entry name" value="Zn_peptidase"/>
    <property type="match status" value="1"/>
</dbReference>
<comment type="subcellular location">
    <subcellularLocation>
        <location evidence="1">Membrane</location>
        <topology evidence="1">Single-pass membrane protein</topology>
    </subcellularLocation>
</comment>